<keyword evidence="3" id="KW-1185">Reference proteome</keyword>
<dbReference type="OrthoDB" id="4325152at2"/>
<dbReference type="AlphaFoldDB" id="A0A561SA42"/>
<dbReference type="Proteomes" id="UP000317940">
    <property type="component" value="Unassembled WGS sequence"/>
</dbReference>
<comment type="caution">
    <text evidence="2">The sequence shown here is derived from an EMBL/GenBank/DDBJ whole genome shotgun (WGS) entry which is preliminary data.</text>
</comment>
<evidence type="ECO:0000256" key="1">
    <source>
        <dbReference type="SAM" id="MobiDB-lite"/>
    </source>
</evidence>
<evidence type="ECO:0000313" key="2">
    <source>
        <dbReference type="EMBL" id="TWF71742.1"/>
    </source>
</evidence>
<reference evidence="2 3" key="1">
    <citation type="submission" date="2019-06" db="EMBL/GenBank/DDBJ databases">
        <title>Sequencing the genomes of 1000 actinobacteria strains.</title>
        <authorList>
            <person name="Klenk H.-P."/>
        </authorList>
    </citation>
    <scope>NUCLEOTIDE SEQUENCE [LARGE SCALE GENOMIC DNA]</scope>
    <source>
        <strain evidence="2 3">DSM 44826</strain>
    </source>
</reference>
<sequence>MSSGQQPISLAELASVHARLLASQEWSKEQARQLNMVVRQLERAVTSGELPPETEVSLSALLTGRGQAEFRRLAKEGAFRDPSRRPAKDSSTSNSGNVRTLWVERLAAQAGIEITEYVPYDWEAQQPVSGQQLRMFQGLLLQHAQRPTGSLEWQRFVAMAHVVVESAPRSGELAALFPDDFGADRRSVWLQRNPQRVEGLGERERVDLSPVAARAVRQWESGGRASLTAGLTGGRVGMWVTLAANHRHGVSLRAGVTLQEIGLHKAWRRGIRTANGVLSAWPGWPGPMPVRMECMRLGVLQSRESGLAA</sequence>
<name>A0A561SA42_9ACTN</name>
<organism evidence="2 3">
    <name type="scientific">Kitasatospora viridis</name>
    <dbReference type="NCBI Taxonomy" id="281105"/>
    <lineage>
        <taxon>Bacteria</taxon>
        <taxon>Bacillati</taxon>
        <taxon>Actinomycetota</taxon>
        <taxon>Actinomycetes</taxon>
        <taxon>Kitasatosporales</taxon>
        <taxon>Streptomycetaceae</taxon>
        <taxon>Kitasatospora</taxon>
    </lineage>
</organism>
<gene>
    <name evidence="2" type="ORF">FHX73_18113</name>
</gene>
<dbReference type="RefSeq" id="WP_145911536.1">
    <property type="nucleotide sequence ID" value="NZ_BAAAMZ010000022.1"/>
</dbReference>
<protein>
    <submittedName>
        <fullName evidence="2">Uncharacterized protein</fullName>
    </submittedName>
</protein>
<feature type="region of interest" description="Disordered" evidence="1">
    <location>
        <begin position="74"/>
        <end position="95"/>
    </location>
</feature>
<feature type="compositionally biased region" description="Basic and acidic residues" evidence="1">
    <location>
        <begin position="74"/>
        <end position="88"/>
    </location>
</feature>
<accession>A0A561SA42</accession>
<evidence type="ECO:0000313" key="3">
    <source>
        <dbReference type="Proteomes" id="UP000317940"/>
    </source>
</evidence>
<dbReference type="EMBL" id="VIWT01000008">
    <property type="protein sequence ID" value="TWF71742.1"/>
    <property type="molecule type" value="Genomic_DNA"/>
</dbReference>
<proteinExistence type="predicted"/>